<organism evidence="3 4">
    <name type="scientific">Pseudooceanicola albus</name>
    <dbReference type="NCBI Taxonomy" id="2692189"/>
    <lineage>
        <taxon>Bacteria</taxon>
        <taxon>Pseudomonadati</taxon>
        <taxon>Pseudomonadota</taxon>
        <taxon>Alphaproteobacteria</taxon>
        <taxon>Rhodobacterales</taxon>
        <taxon>Paracoccaceae</taxon>
        <taxon>Pseudooceanicola</taxon>
    </lineage>
</organism>
<dbReference type="Proteomes" id="UP000477911">
    <property type="component" value="Unassembled WGS sequence"/>
</dbReference>
<keyword evidence="4" id="KW-1185">Reference proteome</keyword>
<feature type="compositionally biased region" description="Acidic residues" evidence="2">
    <location>
        <begin position="216"/>
        <end position="225"/>
    </location>
</feature>
<dbReference type="Pfam" id="PF09849">
    <property type="entry name" value="DUF2076"/>
    <property type="match status" value="1"/>
</dbReference>
<keyword evidence="1" id="KW-0175">Coiled coil</keyword>
<evidence type="ECO:0000256" key="2">
    <source>
        <dbReference type="SAM" id="MobiDB-lite"/>
    </source>
</evidence>
<dbReference type="EMBL" id="WUMU01000024">
    <property type="protein sequence ID" value="MXN20240.1"/>
    <property type="molecule type" value="Genomic_DNA"/>
</dbReference>
<accession>A0A6L7GA98</accession>
<feature type="region of interest" description="Disordered" evidence="2">
    <location>
        <begin position="191"/>
        <end position="225"/>
    </location>
</feature>
<dbReference type="InterPro" id="IPR018648">
    <property type="entry name" value="DUF2076"/>
</dbReference>
<reference evidence="3 4" key="1">
    <citation type="submission" date="2019-12" db="EMBL/GenBank/DDBJ databases">
        <authorList>
            <person name="Li M."/>
        </authorList>
    </citation>
    <scope>NUCLEOTIDE SEQUENCE [LARGE SCALE GENOMIC DNA]</scope>
    <source>
        <strain evidence="3 4">GBMRC 2024</strain>
    </source>
</reference>
<name>A0A6L7GA98_9RHOB</name>
<dbReference type="AlphaFoldDB" id="A0A6L7GA98"/>
<gene>
    <name evidence="3" type="ORF">GR170_20580</name>
</gene>
<dbReference type="RefSeq" id="WP_160896361.1">
    <property type="nucleotide sequence ID" value="NZ_WUMU01000024.1"/>
</dbReference>
<feature type="compositionally biased region" description="Low complexity" evidence="2">
    <location>
        <begin position="205"/>
        <end position="215"/>
    </location>
</feature>
<feature type="coiled-coil region" evidence="1">
    <location>
        <begin position="52"/>
        <end position="79"/>
    </location>
</feature>
<evidence type="ECO:0000256" key="1">
    <source>
        <dbReference type="SAM" id="Coils"/>
    </source>
</evidence>
<evidence type="ECO:0000313" key="4">
    <source>
        <dbReference type="Proteomes" id="UP000477911"/>
    </source>
</evidence>
<protein>
    <submittedName>
        <fullName evidence="3">DUF2076 family protein</fullName>
    </submittedName>
</protein>
<evidence type="ECO:0000313" key="3">
    <source>
        <dbReference type="EMBL" id="MXN20240.1"/>
    </source>
</evidence>
<sequence>MDTNDKTAIQTLFDKLAEVERRFPARDGEAERFISEQAARHPGALYYLAQTVITQEHALKLAEEKLRQAEADLAAARQSDNRGTGSFLSGLFGAGPREEPAPRSYGAVPSVPRGGAAPAAAPAATGWQQQPQQAPQQRSFLGGAAQTALGVAGGVMLGEVVGSMFGHHGGLGGFGGPEEVIVEREEILQDPTGAAANQAPQFDNTGFDSTGFDDAGGFDDSDDWT</sequence>
<comment type="caution">
    <text evidence="3">The sequence shown here is derived from an EMBL/GenBank/DDBJ whole genome shotgun (WGS) entry which is preliminary data.</text>
</comment>
<proteinExistence type="predicted"/>